<sequence>MERLSYIDDHAITIDASAAETWSALLRVMCRDATDPSTVPVGFALAEATPPTRLALKGRHPFAVYRWIFELDPEGPQHTRVRSQTWAAFPHLRGKVYRALVIGTGAHRAVVRRTLRRVAAAAIPEADYLDTFEVPIRPGDVRTAEQAFHDGLGGTPGVLGNPVGWVHRHVLRFRLDSHNSANSAIGWTIMRSDHDEFVLAADGPLMHGELTLRRAGGRRAVLITRLHYHHKLTARMVWALVGPLHRAIAPRLIQRGHSDNWNSTIALTDSTASRTAISRSAADGAASTL</sequence>
<dbReference type="Proteomes" id="UP000252015">
    <property type="component" value="Unassembled WGS sequence"/>
</dbReference>
<gene>
    <name evidence="1" type="ORF">MSP7336_00581</name>
</gene>
<proteinExistence type="predicted"/>
<evidence type="ECO:0000313" key="2">
    <source>
        <dbReference type="Proteomes" id="UP000252015"/>
    </source>
</evidence>
<dbReference type="RefSeq" id="WP_113963006.1">
    <property type="nucleotide sequence ID" value="NZ_UEGW01000001.1"/>
</dbReference>
<evidence type="ECO:0000313" key="1">
    <source>
        <dbReference type="EMBL" id="SRX92356.1"/>
    </source>
</evidence>
<keyword evidence="2" id="KW-1185">Reference proteome</keyword>
<evidence type="ECO:0008006" key="3">
    <source>
        <dbReference type="Google" id="ProtNLM"/>
    </source>
</evidence>
<dbReference type="AlphaFoldDB" id="A0A375YU09"/>
<dbReference type="EMBL" id="UEGW01000001">
    <property type="protein sequence ID" value="SRX92356.1"/>
    <property type="molecule type" value="Genomic_DNA"/>
</dbReference>
<dbReference type="SUPFAM" id="SSF55961">
    <property type="entry name" value="Bet v1-like"/>
    <property type="match status" value="1"/>
</dbReference>
<organism evidence="1 2">
    <name type="scientific">Mycobacterium shimoidei</name>
    <dbReference type="NCBI Taxonomy" id="29313"/>
    <lineage>
        <taxon>Bacteria</taxon>
        <taxon>Bacillati</taxon>
        <taxon>Actinomycetota</taxon>
        <taxon>Actinomycetes</taxon>
        <taxon>Mycobacteriales</taxon>
        <taxon>Mycobacteriaceae</taxon>
        <taxon>Mycobacterium</taxon>
    </lineage>
</organism>
<reference evidence="1 2" key="1">
    <citation type="submission" date="2018-05" db="EMBL/GenBank/DDBJ databases">
        <authorList>
            <consortium name="IHU Genomes"/>
        </authorList>
    </citation>
    <scope>NUCLEOTIDE SEQUENCE [LARGE SCALE GENOMIC DNA]</scope>
    <source>
        <strain evidence="1 2">P7336</strain>
    </source>
</reference>
<dbReference type="STRING" id="29313.BHQ16_17920"/>
<accession>A0A375YU09</accession>
<protein>
    <recommendedName>
        <fullName evidence="3">DUF2867 domain-containing protein</fullName>
    </recommendedName>
</protein>
<name>A0A375YU09_MYCSH</name>